<organism evidence="2 3">
    <name type="scientific">Pseudoalteromonas piratica</name>
    <dbReference type="NCBI Taxonomy" id="1348114"/>
    <lineage>
        <taxon>Bacteria</taxon>
        <taxon>Pseudomonadati</taxon>
        <taxon>Pseudomonadota</taxon>
        <taxon>Gammaproteobacteria</taxon>
        <taxon>Alteromonadales</taxon>
        <taxon>Pseudoalteromonadaceae</taxon>
        <taxon>Pseudoalteromonas</taxon>
    </lineage>
</organism>
<evidence type="ECO:0000313" key="2">
    <source>
        <dbReference type="EMBL" id="AIY65976.1"/>
    </source>
</evidence>
<dbReference type="eggNOG" id="ENOG5031NF4">
    <property type="taxonomic scope" value="Bacteria"/>
</dbReference>
<dbReference type="HOGENOM" id="CLU_1585124_0_0_6"/>
<dbReference type="Proteomes" id="UP000030341">
    <property type="component" value="Chromosome 1"/>
</dbReference>
<sequence>MRLLLIFCILVASTNVVAKTAEQLRAAYLIQIPAFVRYTNATDKPFKVTYCFAEQLGKVGGLIDTQKAVLKERINFDLMVVTPSKDSLQQCTYLYLAKNTESIESYLENADAKTIAIGEEESVLVKGALMALVQEQKKIRIHINRSKLDENTVSFNARLLSLAKVKNY</sequence>
<dbReference type="InterPro" id="IPR025293">
    <property type="entry name" value="YfiR/HmsC-like"/>
</dbReference>
<reference evidence="2 3" key="1">
    <citation type="submission" date="2014-11" db="EMBL/GenBank/DDBJ databases">
        <title>Complete Genome Sequence of Pseudoalteromonas sp. Strain OCN003 Isolated from Kaneohe Bay, Oahu, Hawaii.</title>
        <authorList>
            <person name="Beurmann S."/>
            <person name="Videau P."/>
            <person name="Ushijima B."/>
            <person name="Smith A.M."/>
            <person name="Aeby G.S."/>
            <person name="Callahan S.M."/>
            <person name="Belcaid M."/>
        </authorList>
    </citation>
    <scope>NUCLEOTIDE SEQUENCE [LARGE SCALE GENOMIC DNA]</scope>
    <source>
        <strain evidence="2 3">OCN003</strain>
    </source>
</reference>
<keyword evidence="1" id="KW-0732">Signal</keyword>
<dbReference type="Pfam" id="PF13689">
    <property type="entry name" value="DUF4154"/>
    <property type="match status" value="1"/>
</dbReference>
<keyword evidence="3" id="KW-1185">Reference proteome</keyword>
<dbReference type="RefSeq" id="WP_038642375.1">
    <property type="nucleotide sequence ID" value="NZ_CP009888.1"/>
</dbReference>
<proteinExistence type="predicted"/>
<accession>A0A0A7EIT9</accession>
<name>A0A0A7EIT9_9GAMM</name>
<dbReference type="OrthoDB" id="9927538at2"/>
<gene>
    <name evidence="2" type="ORF">OM33_13240</name>
</gene>
<evidence type="ECO:0000256" key="1">
    <source>
        <dbReference type="SAM" id="SignalP"/>
    </source>
</evidence>
<dbReference type="KEGG" id="pseo:OM33_13240"/>
<protein>
    <recommendedName>
        <fullName evidence="4">DUF4154 domain-containing protein</fullName>
    </recommendedName>
</protein>
<dbReference type="AlphaFoldDB" id="A0A0A7EIT9"/>
<feature type="signal peptide" evidence="1">
    <location>
        <begin position="1"/>
        <end position="18"/>
    </location>
</feature>
<feature type="chain" id="PRO_5002027031" description="DUF4154 domain-containing protein" evidence="1">
    <location>
        <begin position="19"/>
        <end position="168"/>
    </location>
</feature>
<evidence type="ECO:0000313" key="3">
    <source>
        <dbReference type="Proteomes" id="UP000030341"/>
    </source>
</evidence>
<dbReference type="EMBL" id="CP009888">
    <property type="protein sequence ID" value="AIY65976.1"/>
    <property type="molecule type" value="Genomic_DNA"/>
</dbReference>
<evidence type="ECO:0008006" key="4">
    <source>
        <dbReference type="Google" id="ProtNLM"/>
    </source>
</evidence>
<dbReference type="STRING" id="1348114.OM33_13240"/>